<protein>
    <submittedName>
        <fullName evidence="1">Uncharacterized protein</fullName>
    </submittedName>
</protein>
<keyword evidence="2" id="KW-1185">Reference proteome</keyword>
<evidence type="ECO:0000313" key="1">
    <source>
        <dbReference type="EMBL" id="GJG58510.1"/>
    </source>
</evidence>
<reference evidence="1" key="1">
    <citation type="journal article" date="2022" name="Int. J. Syst. Evol. Microbiol.">
        <title>Prevotella lacticifex sp. nov., isolated from the rumen of cows.</title>
        <authorList>
            <person name="Shinkai T."/>
            <person name="Ikeyama N."/>
            <person name="Kumagai M."/>
            <person name="Ohmori H."/>
            <person name="Sakamoto M."/>
            <person name="Ohkuma M."/>
            <person name="Mitsumori M."/>
        </authorList>
    </citation>
    <scope>NUCLEOTIDE SEQUENCE</scope>
    <source>
        <strain evidence="1">R5076</strain>
    </source>
</reference>
<comment type="caution">
    <text evidence="1">The sequence shown here is derived from an EMBL/GenBank/DDBJ whole genome shotgun (WGS) entry which is preliminary data.</text>
</comment>
<evidence type="ECO:0000313" key="2">
    <source>
        <dbReference type="Proteomes" id="UP000825483"/>
    </source>
</evidence>
<dbReference type="RefSeq" id="WP_223929227.1">
    <property type="nucleotide sequence ID" value="NZ_BPTU01000001.1"/>
</dbReference>
<sequence length="142" mass="15148">MTEKERLTDLWKYIQGGFTYIDGTGENKVKNTVALSLGDLSAFVASLTDADAAEQAEVTALFGLDATAEALNGLPKSFLVMLDCDNDYLKTDPGARLDDKFGSVAIALLYRDIAVLMGASTPLPAAMLAEIEKKCGRKPIVG</sequence>
<dbReference type="EMBL" id="BPUB01000001">
    <property type="protein sequence ID" value="GJG58510.1"/>
    <property type="molecule type" value="Genomic_DNA"/>
</dbReference>
<name>A0A9R1C9J0_9BACT</name>
<proteinExistence type="predicted"/>
<dbReference type="AlphaFoldDB" id="A0A9R1C9J0"/>
<gene>
    <name evidence="1" type="ORF">PRLR5076_13610</name>
</gene>
<dbReference type="GeneID" id="72467454"/>
<accession>A0A9R1C9J0</accession>
<dbReference type="Proteomes" id="UP000825483">
    <property type="component" value="Unassembled WGS sequence"/>
</dbReference>
<organism evidence="1 2">
    <name type="scientific">Prevotella lacticifex</name>
    <dbReference type="NCBI Taxonomy" id="2854755"/>
    <lineage>
        <taxon>Bacteria</taxon>
        <taxon>Pseudomonadati</taxon>
        <taxon>Bacteroidota</taxon>
        <taxon>Bacteroidia</taxon>
        <taxon>Bacteroidales</taxon>
        <taxon>Prevotellaceae</taxon>
        <taxon>Prevotella</taxon>
    </lineage>
</organism>